<dbReference type="InterPro" id="IPR027843">
    <property type="entry name" value="DUF4440"/>
</dbReference>
<dbReference type="InterPro" id="IPR032710">
    <property type="entry name" value="NTF2-like_dom_sf"/>
</dbReference>
<reference evidence="2" key="1">
    <citation type="submission" date="2018-05" db="EMBL/GenBank/DDBJ databases">
        <authorList>
            <person name="Lanie J.A."/>
            <person name="Ng W.-L."/>
            <person name="Kazmierczak K.M."/>
            <person name="Andrzejewski T.M."/>
            <person name="Davidsen T.M."/>
            <person name="Wayne K.J."/>
            <person name="Tettelin H."/>
            <person name="Glass J.I."/>
            <person name="Rusch D."/>
            <person name="Podicherti R."/>
            <person name="Tsui H.-C.T."/>
            <person name="Winkler M.E."/>
        </authorList>
    </citation>
    <scope>NUCLEOTIDE SEQUENCE</scope>
</reference>
<organism evidence="2">
    <name type="scientific">marine metagenome</name>
    <dbReference type="NCBI Taxonomy" id="408172"/>
    <lineage>
        <taxon>unclassified sequences</taxon>
        <taxon>metagenomes</taxon>
        <taxon>ecological metagenomes</taxon>
    </lineage>
</organism>
<evidence type="ECO:0000313" key="2">
    <source>
        <dbReference type="EMBL" id="SVA97926.1"/>
    </source>
</evidence>
<dbReference type="SUPFAM" id="SSF54427">
    <property type="entry name" value="NTF2-like"/>
    <property type="match status" value="1"/>
</dbReference>
<dbReference type="PROSITE" id="PS51257">
    <property type="entry name" value="PROKAR_LIPOPROTEIN"/>
    <property type="match status" value="1"/>
</dbReference>
<sequence>MKALAIFQTALVMACLASPAAGQGMPENIRQQIDQHLIGRWSSQLDFDGKTTSERFTYRWANAKKKNSLLFSLTTEGYTGTQIGFWDAEKKHFVFQAQTSRGDHFVTVFDKFAEGKWSGHGSGIFDGKVWDSAVALSWPDANSLHYEDLTDGKPWVSKATRVAKSQPAGNFDAKKILAEVEAALRQWEAAFNAHDAVALSKLYDVKTDVIYEDDVHHRGRKAMQQHFAELFGKQSKVQQTITDVERKVLSRRVVIGTGVWKIVGDSDPTHPTRGRYSCTWMKKKGKWLIVHDRSWGVPEKK</sequence>
<protein>
    <recommendedName>
        <fullName evidence="1">DUF4440 domain-containing protein</fullName>
    </recommendedName>
</protein>
<name>A0A382A8P0_9ZZZZ</name>
<dbReference type="AlphaFoldDB" id="A0A382A8P0"/>
<accession>A0A382A8P0</accession>
<proteinExistence type="predicted"/>
<evidence type="ECO:0000259" key="1">
    <source>
        <dbReference type="Pfam" id="PF14534"/>
    </source>
</evidence>
<gene>
    <name evidence="2" type="ORF">METZ01_LOCUS150780</name>
</gene>
<dbReference type="EMBL" id="UINC01024398">
    <property type="protein sequence ID" value="SVA97926.1"/>
    <property type="molecule type" value="Genomic_DNA"/>
</dbReference>
<dbReference type="Pfam" id="PF14534">
    <property type="entry name" value="DUF4440"/>
    <property type="match status" value="1"/>
</dbReference>
<dbReference type="Gene3D" id="3.10.450.50">
    <property type="match status" value="1"/>
</dbReference>
<feature type="domain" description="DUF4440" evidence="1">
    <location>
        <begin position="180"/>
        <end position="289"/>
    </location>
</feature>